<sequence>MKGILVLLTVTYVGLIKLVMSVIGIRGLEKTIVMRYAVEPRMPPVRMQCDADVNFYIQLKKKDVHVLSKFLIDIDVLDESVAEAIPPEVGESNHIHVQPSRDGRQSDEAVRRGFECCGCCS</sequence>
<dbReference type="EMBL" id="BTGU01009303">
    <property type="protein sequence ID" value="GMN22725.1"/>
    <property type="molecule type" value="Genomic_DNA"/>
</dbReference>
<dbReference type="EMBL" id="BTGU01009302">
    <property type="protein sequence ID" value="GMN22720.1"/>
    <property type="molecule type" value="Genomic_DNA"/>
</dbReference>
<dbReference type="Proteomes" id="UP001187192">
    <property type="component" value="Unassembled WGS sequence"/>
</dbReference>
<gene>
    <name evidence="1" type="ORF">TIFTF001_051239</name>
    <name evidence="2" type="ORF">TIFTF001_051241</name>
    <name evidence="3" type="ORF">TIFTF001_051243</name>
    <name evidence="4" type="ORF">TIFTF001_051245</name>
</gene>
<dbReference type="AlphaFoldDB" id="A0AA87Z0G9"/>
<reference evidence="4" key="1">
    <citation type="submission" date="2023-07" db="EMBL/GenBank/DDBJ databases">
        <title>draft genome sequence of fig (Ficus carica).</title>
        <authorList>
            <person name="Takahashi T."/>
            <person name="Nishimura K."/>
        </authorList>
    </citation>
    <scope>NUCLEOTIDE SEQUENCE</scope>
</reference>
<organism evidence="4 5">
    <name type="scientific">Ficus carica</name>
    <name type="common">Common fig</name>
    <dbReference type="NCBI Taxonomy" id="3494"/>
    <lineage>
        <taxon>Eukaryota</taxon>
        <taxon>Viridiplantae</taxon>
        <taxon>Streptophyta</taxon>
        <taxon>Embryophyta</taxon>
        <taxon>Tracheophyta</taxon>
        <taxon>Spermatophyta</taxon>
        <taxon>Magnoliopsida</taxon>
        <taxon>eudicotyledons</taxon>
        <taxon>Gunneridae</taxon>
        <taxon>Pentapetalae</taxon>
        <taxon>rosids</taxon>
        <taxon>fabids</taxon>
        <taxon>Rosales</taxon>
        <taxon>Moraceae</taxon>
        <taxon>Ficeae</taxon>
        <taxon>Ficus</taxon>
    </lineage>
</organism>
<protein>
    <submittedName>
        <fullName evidence="4">Uncharacterized protein</fullName>
    </submittedName>
</protein>
<evidence type="ECO:0000313" key="2">
    <source>
        <dbReference type="EMBL" id="GMN22725.1"/>
    </source>
</evidence>
<keyword evidence="5" id="KW-1185">Reference proteome</keyword>
<comment type="caution">
    <text evidence="4">The sequence shown here is derived from an EMBL/GenBank/DDBJ whole genome shotgun (WGS) entry which is preliminary data.</text>
</comment>
<accession>A0AA87Z0G9</accession>
<evidence type="ECO:0000313" key="1">
    <source>
        <dbReference type="EMBL" id="GMN22720.1"/>
    </source>
</evidence>
<name>A0AA87Z0G9_FICCA</name>
<dbReference type="EMBL" id="BTGU01009304">
    <property type="protein sequence ID" value="GMN22733.1"/>
    <property type="molecule type" value="Genomic_DNA"/>
</dbReference>
<evidence type="ECO:0000313" key="3">
    <source>
        <dbReference type="EMBL" id="GMN22733.1"/>
    </source>
</evidence>
<dbReference type="EMBL" id="BTGU01009305">
    <property type="protein sequence ID" value="GMN22745.1"/>
    <property type="molecule type" value="Genomic_DNA"/>
</dbReference>
<evidence type="ECO:0000313" key="5">
    <source>
        <dbReference type="Proteomes" id="UP001187192"/>
    </source>
</evidence>
<evidence type="ECO:0000313" key="4">
    <source>
        <dbReference type="EMBL" id="GMN22745.1"/>
    </source>
</evidence>
<proteinExistence type="predicted"/>